<dbReference type="KEGG" id="dan:6507703"/>
<feature type="compositionally biased region" description="Basic residues" evidence="1">
    <location>
        <begin position="29"/>
        <end position="39"/>
    </location>
</feature>
<name>B3M934_DROAN</name>
<evidence type="ECO:0000256" key="1">
    <source>
        <dbReference type="SAM" id="MobiDB-lite"/>
    </source>
</evidence>
<reference evidence="3 4" key="1">
    <citation type="journal article" date="2007" name="Nature">
        <title>Evolution of genes and genomes on the Drosophila phylogeny.</title>
        <authorList>
            <consortium name="Drosophila 12 Genomes Consortium"/>
            <person name="Clark A.G."/>
            <person name="Eisen M.B."/>
            <person name="Smith D.R."/>
            <person name="Bergman C.M."/>
            <person name="Oliver B."/>
            <person name="Markow T.A."/>
            <person name="Kaufman T.C."/>
            <person name="Kellis M."/>
            <person name="Gelbart W."/>
            <person name="Iyer V.N."/>
            <person name="Pollard D.A."/>
            <person name="Sackton T.B."/>
            <person name="Larracuente A.M."/>
            <person name="Singh N.D."/>
            <person name="Abad J.P."/>
            <person name="Abt D.N."/>
            <person name="Adryan B."/>
            <person name="Aguade M."/>
            <person name="Akashi H."/>
            <person name="Anderson W.W."/>
            <person name="Aquadro C.F."/>
            <person name="Ardell D.H."/>
            <person name="Arguello R."/>
            <person name="Artieri C.G."/>
            <person name="Barbash D.A."/>
            <person name="Barker D."/>
            <person name="Barsanti P."/>
            <person name="Batterham P."/>
            <person name="Batzoglou S."/>
            <person name="Begun D."/>
            <person name="Bhutkar A."/>
            <person name="Blanco E."/>
            <person name="Bosak S.A."/>
            <person name="Bradley R.K."/>
            <person name="Brand A.D."/>
            <person name="Brent M.R."/>
            <person name="Brooks A.N."/>
            <person name="Brown R.H."/>
            <person name="Butlin R.K."/>
            <person name="Caggese C."/>
            <person name="Calvi B.R."/>
            <person name="Bernardo de Carvalho A."/>
            <person name="Caspi A."/>
            <person name="Castrezana S."/>
            <person name="Celniker S.E."/>
            <person name="Chang J.L."/>
            <person name="Chapple C."/>
            <person name="Chatterji S."/>
            <person name="Chinwalla A."/>
            <person name="Civetta A."/>
            <person name="Clifton S.W."/>
            <person name="Comeron J.M."/>
            <person name="Costello J.C."/>
            <person name="Coyne J.A."/>
            <person name="Daub J."/>
            <person name="David R.G."/>
            <person name="Delcher A.L."/>
            <person name="Delehaunty K."/>
            <person name="Do C.B."/>
            <person name="Ebling H."/>
            <person name="Edwards K."/>
            <person name="Eickbush T."/>
            <person name="Evans J.D."/>
            <person name="Filipski A."/>
            <person name="Findeiss S."/>
            <person name="Freyhult E."/>
            <person name="Fulton L."/>
            <person name="Fulton R."/>
            <person name="Garcia A.C."/>
            <person name="Gardiner A."/>
            <person name="Garfield D.A."/>
            <person name="Garvin B.E."/>
            <person name="Gibson G."/>
            <person name="Gilbert D."/>
            <person name="Gnerre S."/>
            <person name="Godfrey J."/>
            <person name="Good R."/>
            <person name="Gotea V."/>
            <person name="Gravely B."/>
            <person name="Greenberg A.J."/>
            <person name="Griffiths-Jones S."/>
            <person name="Gross S."/>
            <person name="Guigo R."/>
            <person name="Gustafson E.A."/>
            <person name="Haerty W."/>
            <person name="Hahn M.W."/>
            <person name="Halligan D.L."/>
            <person name="Halpern A.L."/>
            <person name="Halter G.M."/>
            <person name="Han M.V."/>
            <person name="Heger A."/>
            <person name="Hillier L."/>
            <person name="Hinrichs A.S."/>
            <person name="Holmes I."/>
            <person name="Hoskins R.A."/>
            <person name="Hubisz M.J."/>
            <person name="Hultmark D."/>
            <person name="Huntley M.A."/>
            <person name="Jaffe D.B."/>
            <person name="Jagadeeshan S."/>
            <person name="Jeck W.R."/>
            <person name="Johnson J."/>
            <person name="Jones C.D."/>
            <person name="Jordan W.C."/>
            <person name="Karpen G.H."/>
            <person name="Kataoka E."/>
            <person name="Keightley P.D."/>
            <person name="Kheradpour P."/>
            <person name="Kirkness E.F."/>
            <person name="Koerich L.B."/>
            <person name="Kristiansen K."/>
            <person name="Kudrna D."/>
            <person name="Kulathinal R.J."/>
            <person name="Kumar S."/>
            <person name="Kwok R."/>
            <person name="Lander E."/>
            <person name="Langley C.H."/>
            <person name="Lapoint R."/>
            <person name="Lazzaro B.P."/>
            <person name="Lee S.J."/>
            <person name="Levesque L."/>
            <person name="Li R."/>
            <person name="Lin C.F."/>
            <person name="Lin M.F."/>
            <person name="Lindblad-Toh K."/>
            <person name="Llopart A."/>
            <person name="Long M."/>
            <person name="Low L."/>
            <person name="Lozovsky E."/>
            <person name="Lu J."/>
            <person name="Luo M."/>
            <person name="Machado C.A."/>
            <person name="Makalowski W."/>
            <person name="Marzo M."/>
            <person name="Matsuda M."/>
            <person name="Matzkin L."/>
            <person name="McAllister B."/>
            <person name="McBride C.S."/>
            <person name="McKernan B."/>
            <person name="McKernan K."/>
            <person name="Mendez-Lago M."/>
            <person name="Minx P."/>
            <person name="Mollenhauer M.U."/>
            <person name="Montooth K."/>
            <person name="Mount S.M."/>
            <person name="Mu X."/>
            <person name="Myers E."/>
            <person name="Negre B."/>
            <person name="Newfeld S."/>
            <person name="Nielsen R."/>
            <person name="Noor M.A."/>
            <person name="O'Grady P."/>
            <person name="Pachter L."/>
            <person name="Papaceit M."/>
            <person name="Parisi M.J."/>
            <person name="Parisi M."/>
            <person name="Parts L."/>
            <person name="Pedersen J.S."/>
            <person name="Pesole G."/>
            <person name="Phillippy A.M."/>
            <person name="Ponting C.P."/>
            <person name="Pop M."/>
            <person name="Porcelli D."/>
            <person name="Powell J.R."/>
            <person name="Prohaska S."/>
            <person name="Pruitt K."/>
            <person name="Puig M."/>
            <person name="Quesneville H."/>
            <person name="Ram K.R."/>
            <person name="Rand D."/>
            <person name="Rasmussen M.D."/>
            <person name="Reed L.K."/>
            <person name="Reenan R."/>
            <person name="Reily A."/>
            <person name="Remington K.A."/>
            <person name="Rieger T.T."/>
            <person name="Ritchie M.G."/>
            <person name="Robin C."/>
            <person name="Rogers Y.H."/>
            <person name="Rohde C."/>
            <person name="Rozas J."/>
            <person name="Rubenfield M.J."/>
            <person name="Ruiz A."/>
            <person name="Russo S."/>
            <person name="Salzberg S.L."/>
            <person name="Sanchez-Gracia A."/>
            <person name="Saranga D.J."/>
            <person name="Sato H."/>
            <person name="Schaeffer S.W."/>
            <person name="Schatz M.C."/>
            <person name="Schlenke T."/>
            <person name="Schwartz R."/>
            <person name="Segarra C."/>
            <person name="Singh R.S."/>
            <person name="Sirot L."/>
            <person name="Sirota M."/>
            <person name="Sisneros N.B."/>
            <person name="Smith C.D."/>
            <person name="Smith T.F."/>
            <person name="Spieth J."/>
            <person name="Stage D.E."/>
            <person name="Stark A."/>
            <person name="Stephan W."/>
            <person name="Strausberg R.L."/>
            <person name="Strempel S."/>
            <person name="Sturgill D."/>
            <person name="Sutton G."/>
            <person name="Sutton G.G."/>
            <person name="Tao W."/>
            <person name="Teichmann S."/>
            <person name="Tobari Y.N."/>
            <person name="Tomimura Y."/>
            <person name="Tsolas J.M."/>
            <person name="Valente V.L."/>
            <person name="Venter E."/>
            <person name="Venter J.C."/>
            <person name="Vicario S."/>
            <person name="Vieira F.G."/>
            <person name="Vilella A.J."/>
            <person name="Villasante A."/>
            <person name="Walenz B."/>
            <person name="Wang J."/>
            <person name="Wasserman M."/>
            <person name="Watts T."/>
            <person name="Wilson D."/>
            <person name="Wilson R.K."/>
            <person name="Wing R.A."/>
            <person name="Wolfner M.F."/>
            <person name="Wong A."/>
            <person name="Wong G.K."/>
            <person name="Wu C.I."/>
            <person name="Wu G."/>
            <person name="Yamamoto D."/>
            <person name="Yang H.P."/>
            <person name="Yang S.P."/>
            <person name="Yorke J.A."/>
            <person name="Yoshida K."/>
            <person name="Zdobnov E."/>
            <person name="Zhang P."/>
            <person name="Zhang Y."/>
            <person name="Zimin A.V."/>
            <person name="Baldwin J."/>
            <person name="Abdouelleil A."/>
            <person name="Abdulkadir J."/>
            <person name="Abebe A."/>
            <person name="Abera B."/>
            <person name="Abreu J."/>
            <person name="Acer S.C."/>
            <person name="Aftuck L."/>
            <person name="Alexander A."/>
            <person name="An P."/>
            <person name="Anderson E."/>
            <person name="Anderson S."/>
            <person name="Arachi H."/>
            <person name="Azer M."/>
            <person name="Bachantsang P."/>
            <person name="Barry A."/>
            <person name="Bayul T."/>
            <person name="Berlin A."/>
            <person name="Bessette D."/>
            <person name="Bloom T."/>
            <person name="Blye J."/>
            <person name="Boguslavskiy L."/>
            <person name="Bonnet C."/>
            <person name="Boukhgalter B."/>
            <person name="Bourzgui I."/>
            <person name="Brown A."/>
            <person name="Cahill P."/>
            <person name="Channer S."/>
            <person name="Cheshatsang Y."/>
            <person name="Chuda L."/>
            <person name="Citroen M."/>
            <person name="Collymore A."/>
            <person name="Cooke P."/>
            <person name="Costello M."/>
            <person name="D'Aco K."/>
            <person name="Daza R."/>
            <person name="De Haan G."/>
            <person name="DeGray S."/>
            <person name="DeMaso C."/>
            <person name="Dhargay N."/>
            <person name="Dooley K."/>
            <person name="Dooley E."/>
            <person name="Doricent M."/>
            <person name="Dorje P."/>
            <person name="Dorjee K."/>
            <person name="Dupes A."/>
            <person name="Elong R."/>
            <person name="Falk J."/>
            <person name="Farina A."/>
            <person name="Faro S."/>
            <person name="Ferguson D."/>
            <person name="Fisher S."/>
            <person name="Foley C.D."/>
            <person name="Franke A."/>
            <person name="Friedrich D."/>
            <person name="Gadbois L."/>
            <person name="Gearin G."/>
            <person name="Gearin C.R."/>
            <person name="Giannoukos G."/>
            <person name="Goode T."/>
            <person name="Graham J."/>
            <person name="Grandbois E."/>
            <person name="Grewal S."/>
            <person name="Gyaltsen K."/>
            <person name="Hafez N."/>
            <person name="Hagos B."/>
            <person name="Hall J."/>
            <person name="Henson C."/>
            <person name="Hollinger A."/>
            <person name="Honan T."/>
            <person name="Huard M.D."/>
            <person name="Hughes L."/>
            <person name="Hurhula B."/>
            <person name="Husby M.E."/>
            <person name="Kamat A."/>
            <person name="Kanga B."/>
            <person name="Kashin S."/>
            <person name="Khazanovich D."/>
            <person name="Kisner P."/>
            <person name="Lance K."/>
            <person name="Lara M."/>
            <person name="Lee W."/>
            <person name="Lennon N."/>
            <person name="Letendre F."/>
            <person name="LeVine R."/>
            <person name="Lipovsky A."/>
            <person name="Liu X."/>
            <person name="Liu J."/>
            <person name="Liu S."/>
            <person name="Lokyitsang T."/>
            <person name="Lokyitsang Y."/>
            <person name="Lubonja R."/>
            <person name="Lui A."/>
            <person name="MacDonald P."/>
            <person name="Magnisalis V."/>
            <person name="Maru K."/>
            <person name="Matthews C."/>
            <person name="McCusker W."/>
            <person name="McDonough S."/>
            <person name="Mehta T."/>
            <person name="Meldrim J."/>
            <person name="Meneus L."/>
            <person name="Mihai O."/>
            <person name="Mihalev A."/>
            <person name="Mihova T."/>
            <person name="Mittelman R."/>
            <person name="Mlenga V."/>
            <person name="Montmayeur A."/>
            <person name="Mulrain L."/>
            <person name="Navidi A."/>
            <person name="Naylor J."/>
            <person name="Negash T."/>
            <person name="Nguyen T."/>
            <person name="Nguyen N."/>
            <person name="Nicol R."/>
            <person name="Norbu C."/>
            <person name="Norbu N."/>
            <person name="Novod N."/>
            <person name="O'Neill B."/>
            <person name="Osman S."/>
            <person name="Markiewicz E."/>
            <person name="Oyono O.L."/>
            <person name="Patti C."/>
            <person name="Phunkhang P."/>
            <person name="Pierre F."/>
            <person name="Priest M."/>
            <person name="Raghuraman S."/>
            <person name="Rege F."/>
            <person name="Reyes R."/>
            <person name="Rise C."/>
            <person name="Rogov P."/>
            <person name="Ross K."/>
            <person name="Ryan E."/>
            <person name="Settipalli S."/>
            <person name="Shea T."/>
            <person name="Sherpa N."/>
            <person name="Shi L."/>
            <person name="Shih D."/>
            <person name="Sparrow T."/>
            <person name="Spaulding J."/>
            <person name="Stalker J."/>
            <person name="Stange-Thomann N."/>
            <person name="Stavropoulos S."/>
            <person name="Stone C."/>
            <person name="Strader C."/>
            <person name="Tesfaye S."/>
            <person name="Thomson T."/>
            <person name="Thoulutsang Y."/>
            <person name="Thoulutsang D."/>
            <person name="Topham K."/>
            <person name="Topping I."/>
            <person name="Tsamla T."/>
            <person name="Vassiliev H."/>
            <person name="Vo A."/>
            <person name="Wangchuk T."/>
            <person name="Wangdi T."/>
            <person name="Weiand M."/>
            <person name="Wilkinson J."/>
            <person name="Wilson A."/>
            <person name="Yadav S."/>
            <person name="Young G."/>
            <person name="Yu Q."/>
            <person name="Zembek L."/>
            <person name="Zhong D."/>
            <person name="Zimmer A."/>
            <person name="Zwirko Z."/>
            <person name="Jaffe D.B."/>
            <person name="Alvarez P."/>
            <person name="Brockman W."/>
            <person name="Butler J."/>
            <person name="Chin C."/>
            <person name="Gnerre S."/>
            <person name="Grabherr M."/>
            <person name="Kleber M."/>
            <person name="Mauceli E."/>
            <person name="MacCallum I."/>
        </authorList>
    </citation>
    <scope>NUCLEOTIDE SEQUENCE [LARGE SCALE GENOMIC DNA]</scope>
    <source>
        <strain evidence="4">Tucson 14024-0371.13</strain>
    </source>
</reference>
<feature type="compositionally biased region" description="Low complexity" evidence="1">
    <location>
        <begin position="182"/>
        <end position="206"/>
    </location>
</feature>
<feature type="region of interest" description="Disordered" evidence="1">
    <location>
        <begin position="355"/>
        <end position="451"/>
    </location>
</feature>
<evidence type="ECO:0000256" key="2">
    <source>
        <dbReference type="SAM" id="SignalP"/>
    </source>
</evidence>
<gene>
    <name evidence="3" type="primary">Dana\GF25077</name>
    <name evidence="3" type="synonym">dana_GLEANR_9757</name>
    <name evidence="3" type="ORF">GF25077</name>
</gene>
<feature type="region of interest" description="Disordered" evidence="1">
    <location>
        <begin position="237"/>
        <end position="257"/>
    </location>
</feature>
<dbReference type="PROSITE" id="PS51257">
    <property type="entry name" value="PROKAR_LIPOPROTEIN"/>
    <property type="match status" value="1"/>
</dbReference>
<keyword evidence="4" id="KW-1185">Reference proteome</keyword>
<feature type="compositionally biased region" description="Low complexity" evidence="1">
    <location>
        <begin position="400"/>
        <end position="445"/>
    </location>
</feature>
<dbReference type="EMBL" id="CH902618">
    <property type="protein sequence ID" value="EDV38978.2"/>
    <property type="molecule type" value="Genomic_DNA"/>
</dbReference>
<accession>B3M934</accession>
<feature type="region of interest" description="Disordered" evidence="1">
    <location>
        <begin position="570"/>
        <end position="629"/>
    </location>
</feature>
<keyword evidence="2" id="KW-0732">Signal</keyword>
<dbReference type="OrthoDB" id="7867655at2759"/>
<feature type="compositionally biased region" description="Basic and acidic residues" evidence="1">
    <location>
        <begin position="611"/>
        <end position="629"/>
    </location>
</feature>
<evidence type="ECO:0000313" key="3">
    <source>
        <dbReference type="EMBL" id="EDV38978.2"/>
    </source>
</evidence>
<dbReference type="eggNOG" id="KOG3544">
    <property type="taxonomic scope" value="Eukaryota"/>
</dbReference>
<feature type="region of interest" description="Disordered" evidence="1">
    <location>
        <begin position="173"/>
        <end position="206"/>
    </location>
</feature>
<sequence>MSPKTKLFIVLLLSLLAVACWADVSHVKHHKHQRHHHHSSKEYDNEDEESHYLPPHEEKEAEPFYKKEKHTSERVVYHKEEEHEEPKEHHHHEEPKKQRVDHYHHYDKKPEVKTQHIHYKHSKPHVRTDYSRRDLFTPAASEVVYRRRRPSRILYASAPNSVFHTHTQINVQSQDSELNSLTPPGAQDPAGAQAPTGAQAPIGAQAPTGAAPNCQFIVAGNAPPGCGPSDPIGAQLPASALAPTGGNNPANRPVAPTGQLAILGNGQRPSRPGYGGYGGGNRLNLFVDPSFGAQLSNAAGAGGQQPVGAGQLAAGQGFNNQNFGGAQLGAGQGVPNQNQFDPSFGAQLPAAGQAPVAAGAPFDPSFGGQLPAAGQAQLGAGAPYDPSFGAQRPAAQRPLQNQFNNNGQFGAPFDPALGAQLGAAQPAPNRRPNPAGGQLAAGQQAPFNQGAADPNQGLFDPSIGAQLAAGQAPRLNNRRPSNRPNYQGLNVLNGNVFGQPQLQGPTNAVGNQQDTNIIDGNFYSDPSVLHHGHHHGRALVRINGNQRSVLVPDDDDADDDVDPGFLAQFASSNRQSQYVAAPKKHGSHSRSSKNGSRDSLDQGTSASEYDTGFREDGYHYRKPKHTFEF</sequence>
<proteinExistence type="predicted"/>
<feature type="region of interest" description="Disordered" evidence="1">
    <location>
        <begin position="29"/>
        <end position="101"/>
    </location>
</feature>
<feature type="compositionally biased region" description="Basic and acidic residues" evidence="1">
    <location>
        <begin position="50"/>
        <end position="101"/>
    </location>
</feature>
<dbReference type="FunCoup" id="B3M934">
    <property type="interactions" value="1"/>
</dbReference>
<dbReference type="AlphaFoldDB" id="B3M934"/>
<feature type="compositionally biased region" description="Basic residues" evidence="1">
    <location>
        <begin position="582"/>
        <end position="591"/>
    </location>
</feature>
<protein>
    <submittedName>
        <fullName evidence="3">Uncharacterized protein</fullName>
    </submittedName>
</protein>
<organism evidence="3 4">
    <name type="scientific">Drosophila ananassae</name>
    <name type="common">Fruit fly</name>
    <dbReference type="NCBI Taxonomy" id="7217"/>
    <lineage>
        <taxon>Eukaryota</taxon>
        <taxon>Metazoa</taxon>
        <taxon>Ecdysozoa</taxon>
        <taxon>Arthropoda</taxon>
        <taxon>Hexapoda</taxon>
        <taxon>Insecta</taxon>
        <taxon>Pterygota</taxon>
        <taxon>Neoptera</taxon>
        <taxon>Endopterygota</taxon>
        <taxon>Diptera</taxon>
        <taxon>Brachycera</taxon>
        <taxon>Muscomorpha</taxon>
        <taxon>Ephydroidea</taxon>
        <taxon>Drosophilidae</taxon>
        <taxon>Drosophila</taxon>
        <taxon>Sophophora</taxon>
    </lineage>
</organism>
<feature type="chain" id="PRO_5006454593" evidence="2">
    <location>
        <begin position="23"/>
        <end position="629"/>
    </location>
</feature>
<dbReference type="InParanoid" id="B3M934"/>
<feature type="signal peptide" evidence="2">
    <location>
        <begin position="1"/>
        <end position="22"/>
    </location>
</feature>
<dbReference type="HOGENOM" id="CLU_461732_0_0_1"/>
<dbReference type="Proteomes" id="UP000007801">
    <property type="component" value="Unassembled WGS sequence"/>
</dbReference>
<dbReference type="STRING" id="7217.B3M934"/>
<feature type="compositionally biased region" description="Low complexity" evidence="1">
    <location>
        <begin position="355"/>
        <end position="383"/>
    </location>
</feature>
<evidence type="ECO:0000313" key="4">
    <source>
        <dbReference type="Proteomes" id="UP000007801"/>
    </source>
</evidence>